<organism evidence="1 2">
    <name type="scientific">Arctium lappa</name>
    <name type="common">Greater burdock</name>
    <name type="synonym">Lappa major</name>
    <dbReference type="NCBI Taxonomy" id="4217"/>
    <lineage>
        <taxon>Eukaryota</taxon>
        <taxon>Viridiplantae</taxon>
        <taxon>Streptophyta</taxon>
        <taxon>Embryophyta</taxon>
        <taxon>Tracheophyta</taxon>
        <taxon>Spermatophyta</taxon>
        <taxon>Magnoliopsida</taxon>
        <taxon>eudicotyledons</taxon>
        <taxon>Gunneridae</taxon>
        <taxon>Pentapetalae</taxon>
        <taxon>asterids</taxon>
        <taxon>campanulids</taxon>
        <taxon>Asterales</taxon>
        <taxon>Asteraceae</taxon>
        <taxon>Carduoideae</taxon>
        <taxon>Cardueae</taxon>
        <taxon>Arctiinae</taxon>
        <taxon>Arctium</taxon>
    </lineage>
</organism>
<name>A0ACB9FNX6_ARCLA</name>
<dbReference type="Proteomes" id="UP001055879">
    <property type="component" value="Linkage Group LG01"/>
</dbReference>
<comment type="caution">
    <text evidence="1">The sequence shown here is derived from an EMBL/GenBank/DDBJ whole genome shotgun (WGS) entry which is preliminary data.</text>
</comment>
<accession>A0ACB9FNX6</accession>
<proteinExistence type="predicted"/>
<gene>
    <name evidence="1" type="ORF">L6452_04039</name>
</gene>
<reference evidence="1 2" key="2">
    <citation type="journal article" date="2022" name="Mol. Ecol. Resour.">
        <title>The genomes of chicory, endive, great burdock and yacon provide insights into Asteraceae paleo-polyploidization history and plant inulin production.</title>
        <authorList>
            <person name="Fan W."/>
            <person name="Wang S."/>
            <person name="Wang H."/>
            <person name="Wang A."/>
            <person name="Jiang F."/>
            <person name="Liu H."/>
            <person name="Zhao H."/>
            <person name="Xu D."/>
            <person name="Zhang Y."/>
        </authorList>
    </citation>
    <scope>NUCLEOTIDE SEQUENCE [LARGE SCALE GENOMIC DNA]</scope>
    <source>
        <strain evidence="2">cv. Niubang</strain>
        <tissue evidence="1">Leaf</tissue>
    </source>
</reference>
<protein>
    <submittedName>
        <fullName evidence="1">Uncharacterized protein</fullName>
    </submittedName>
</protein>
<evidence type="ECO:0000313" key="1">
    <source>
        <dbReference type="EMBL" id="KAI3772845.1"/>
    </source>
</evidence>
<keyword evidence="2" id="KW-1185">Reference proteome</keyword>
<dbReference type="EMBL" id="CM042047">
    <property type="protein sequence ID" value="KAI3772845.1"/>
    <property type="molecule type" value="Genomic_DNA"/>
</dbReference>
<evidence type="ECO:0000313" key="2">
    <source>
        <dbReference type="Proteomes" id="UP001055879"/>
    </source>
</evidence>
<reference evidence="2" key="1">
    <citation type="journal article" date="2022" name="Mol. Ecol. Resour.">
        <title>The genomes of chicory, endive, great burdock and yacon provide insights into Asteraceae palaeo-polyploidization history and plant inulin production.</title>
        <authorList>
            <person name="Fan W."/>
            <person name="Wang S."/>
            <person name="Wang H."/>
            <person name="Wang A."/>
            <person name="Jiang F."/>
            <person name="Liu H."/>
            <person name="Zhao H."/>
            <person name="Xu D."/>
            <person name="Zhang Y."/>
        </authorList>
    </citation>
    <scope>NUCLEOTIDE SEQUENCE [LARGE SCALE GENOMIC DNA]</scope>
    <source>
        <strain evidence="2">cv. Niubang</strain>
    </source>
</reference>
<sequence>MRQLPDSKTSAKSAPESLLTKFSIPINNGALRKTFTDLRVLNLVNYTYIDSVSIDPYMSRQQHYEFQEWWNKQRENHGNELLFNDKSETPNFLAVELGSAVGNHDLTVDKERTRSARQIKHVWLLKLIQVASSLAYVTTGFVSIVKTVNRRIGADSPSERLSYRFERRFYRVIKVFLVIFVLLLVFELLAYFRGWHFSPPTVRRAADLVEYVYAHWLGIRANYLAPPLQSLTNVCILLFLVQSVDRLLLVLGCFWIKFKRIKPVAEFEYSSDSGDVNVEDYPMVLVQIPMCNEREVYQQSISAVCIQDWPRERMLVQILDDSDDTTVQALIKAEVSRWQHRGVHIVYRHRLVRTGYKAGNLKSAMSCDYVKDYEFVAIFDADFQPAPDFLKKTIPHFKGNDELALVQTRWCFVNKDENLLTRLQNINLTFHFEVEQQVNGVFINFFGFNGTAGVWRIKALEDCGGWLERTTVEDMDIAVRAHLGGWKFIYLNDVKCMCELPESYAAYKKQQHRWHSGPMQLFRLCFMDIIRSKMSFLKKANLIFLFFLLRKLILPFYSFTLFCIILPLTMFLPEAQLPAWVVCYVPGIMSVLNILPAPRSFPFIVPYLLFENTMSVTKFNAMISGLFKLGSSYEWVVTKKLGRSSESDLLAFAETEEETPIHRSSSESALSDPRKKRKNRLFRKELALAFILLTASLRSLLSAQGIHFYFLLFQGVTFLVVGLDLIGEQVS</sequence>